<evidence type="ECO:0000313" key="2">
    <source>
        <dbReference type="EMBL" id="KAB7833837.1"/>
    </source>
</evidence>
<dbReference type="Pfam" id="PF08885">
    <property type="entry name" value="GSCFA"/>
    <property type="match status" value="1"/>
</dbReference>
<comment type="caution">
    <text evidence="2">The sequence shown here is derived from an EMBL/GenBank/DDBJ whole genome shotgun (WGS) entry which is preliminary data.</text>
</comment>
<keyword evidence="3" id="KW-1185">Reference proteome</keyword>
<gene>
    <name evidence="2" type="ORF">FRZ00_31895</name>
</gene>
<dbReference type="EMBL" id="VOKX01000126">
    <property type="protein sequence ID" value="KAB7833837.1"/>
    <property type="molecule type" value="Genomic_DNA"/>
</dbReference>
<organism evidence="2 3">
    <name type="scientific">Streptomyces mobaraensis</name>
    <name type="common">Streptoverticillium mobaraense</name>
    <dbReference type="NCBI Taxonomy" id="35621"/>
    <lineage>
        <taxon>Bacteria</taxon>
        <taxon>Bacillati</taxon>
        <taxon>Actinomycetota</taxon>
        <taxon>Actinomycetes</taxon>
        <taxon>Kitasatosporales</taxon>
        <taxon>Streptomycetaceae</taxon>
        <taxon>Streptomyces</taxon>
    </lineage>
</organism>
<evidence type="ECO:0000259" key="1">
    <source>
        <dbReference type="Pfam" id="PF08885"/>
    </source>
</evidence>
<sequence>MNPYQSLPSRSFWRTAVAEPAWADIDGLWTPKFAIGQDDVLLTAGSCFARHIGRALRDRGMNWRDTEPAPPGLTPEQRRDRHFGVFSFRTGNIYTAAVLRQWFAWSLGAEEPPREVWHDGDRFHDPCRPAVEPAGYASAEELFAARAATLAAVRAGLAEADCLIFTLGLTEAWRDRDAGPVHPVCPGTVRGTFDPERHVFHNFAFDEVRRDLTAALELARSVNPGLKVLLTVSPVPLTATATRGHALTATTYSKSVLRAVAGQLAAEHGHVDYFPSYELVTGAPFRGVFFEPNLRTVTPEGVAFVMDRFFGALEGRRAAPVSPPATDRSPAHPTAGEDFWCDDAVLDYYSPR</sequence>
<evidence type="ECO:0000313" key="3">
    <source>
        <dbReference type="Proteomes" id="UP000327000"/>
    </source>
</evidence>
<name>A0A5N5VYG5_STRMB</name>
<dbReference type="InterPro" id="IPR014982">
    <property type="entry name" value="GSCFA"/>
</dbReference>
<accession>A0A5N5VYG5</accession>
<dbReference type="AlphaFoldDB" id="A0A5N5VYG5"/>
<reference evidence="2 3" key="1">
    <citation type="journal article" date="2019" name="Microb. Cell Fact.">
        <title>Exploring novel herbicidin analogues by transcriptional regulator overexpression and MS/MS molecular networking.</title>
        <authorList>
            <person name="Shi Y."/>
            <person name="Gu R."/>
            <person name="Li Y."/>
            <person name="Wang X."/>
            <person name="Ren W."/>
            <person name="Li X."/>
            <person name="Wang L."/>
            <person name="Xie Y."/>
            <person name="Hong B."/>
        </authorList>
    </citation>
    <scope>NUCLEOTIDE SEQUENCE [LARGE SCALE GENOMIC DNA]</scope>
    <source>
        <strain evidence="2 3">US-43</strain>
    </source>
</reference>
<protein>
    <submittedName>
        <fullName evidence="2">GSCFA domain-containing protein</fullName>
    </submittedName>
</protein>
<feature type="domain" description="GSCFA" evidence="1">
    <location>
        <begin position="41"/>
        <end position="309"/>
    </location>
</feature>
<proteinExistence type="predicted"/>
<dbReference type="Proteomes" id="UP000327000">
    <property type="component" value="Unassembled WGS sequence"/>
</dbReference>
<dbReference type="OrthoDB" id="369216at2"/>
<dbReference type="RefSeq" id="WP_152265910.1">
    <property type="nucleotide sequence ID" value="NZ_VOKX01000126.1"/>
</dbReference>